<feature type="transmembrane region" description="Helical" evidence="7">
    <location>
        <begin position="118"/>
        <end position="146"/>
    </location>
</feature>
<keyword evidence="5 7" id="KW-1133">Transmembrane helix</keyword>
<evidence type="ECO:0000256" key="4">
    <source>
        <dbReference type="ARBA" id="ARBA00022840"/>
    </source>
</evidence>
<dbReference type="InterPro" id="IPR027417">
    <property type="entry name" value="P-loop_NTPase"/>
</dbReference>
<comment type="subcellular location">
    <subcellularLocation>
        <location evidence="1">Cell membrane</location>
        <topology evidence="1">Multi-pass membrane protein</topology>
    </subcellularLocation>
</comment>
<organism evidence="10 11">
    <name type="scientific">Plectonema cf. radiosum LEGE 06105</name>
    <dbReference type="NCBI Taxonomy" id="945769"/>
    <lineage>
        <taxon>Bacteria</taxon>
        <taxon>Bacillati</taxon>
        <taxon>Cyanobacteriota</taxon>
        <taxon>Cyanophyceae</taxon>
        <taxon>Oscillatoriophycideae</taxon>
        <taxon>Oscillatoriales</taxon>
        <taxon>Microcoleaceae</taxon>
        <taxon>Plectonema</taxon>
    </lineage>
</organism>
<evidence type="ECO:0000313" key="11">
    <source>
        <dbReference type="Proteomes" id="UP000620559"/>
    </source>
</evidence>
<dbReference type="RefSeq" id="WP_193923398.1">
    <property type="nucleotide sequence ID" value="NZ_JADEWL010000096.1"/>
</dbReference>
<dbReference type="InterPro" id="IPR036640">
    <property type="entry name" value="ABC1_TM_sf"/>
</dbReference>
<keyword evidence="6 7" id="KW-0472">Membrane</keyword>
<evidence type="ECO:0000256" key="6">
    <source>
        <dbReference type="ARBA" id="ARBA00023136"/>
    </source>
</evidence>
<gene>
    <name evidence="10" type="ORF">IQ247_22220</name>
</gene>
<evidence type="ECO:0000256" key="5">
    <source>
        <dbReference type="ARBA" id="ARBA00022989"/>
    </source>
</evidence>
<dbReference type="PROSITE" id="PS00211">
    <property type="entry name" value="ABC_TRANSPORTER_1"/>
    <property type="match status" value="1"/>
</dbReference>
<dbReference type="AlphaFoldDB" id="A0A8J7F776"/>
<keyword evidence="4" id="KW-0067">ATP-binding</keyword>
<proteinExistence type="predicted"/>
<dbReference type="GO" id="GO:0015421">
    <property type="term" value="F:ABC-type oligopeptide transporter activity"/>
    <property type="evidence" value="ECO:0007669"/>
    <property type="project" value="TreeGrafter"/>
</dbReference>
<feature type="transmembrane region" description="Helical" evidence="7">
    <location>
        <begin position="54"/>
        <end position="78"/>
    </location>
</feature>
<evidence type="ECO:0000256" key="3">
    <source>
        <dbReference type="ARBA" id="ARBA00022741"/>
    </source>
</evidence>
<dbReference type="Pfam" id="PF00664">
    <property type="entry name" value="ABC_membrane"/>
    <property type="match status" value="1"/>
</dbReference>
<evidence type="ECO:0000256" key="7">
    <source>
        <dbReference type="SAM" id="Phobius"/>
    </source>
</evidence>
<feature type="transmembrane region" description="Helical" evidence="7">
    <location>
        <begin position="152"/>
        <end position="171"/>
    </location>
</feature>
<dbReference type="CDD" id="cd03228">
    <property type="entry name" value="ABCC_MRP_Like"/>
    <property type="match status" value="1"/>
</dbReference>
<dbReference type="GO" id="GO:0005524">
    <property type="term" value="F:ATP binding"/>
    <property type="evidence" value="ECO:0007669"/>
    <property type="project" value="UniProtKB-KW"/>
</dbReference>
<keyword evidence="2 7" id="KW-0812">Transmembrane</keyword>
<dbReference type="InterPro" id="IPR039421">
    <property type="entry name" value="Type_1_exporter"/>
</dbReference>
<dbReference type="EMBL" id="JADEWL010000096">
    <property type="protein sequence ID" value="MBE9215345.1"/>
    <property type="molecule type" value="Genomic_DNA"/>
</dbReference>
<feature type="domain" description="ABC transporter" evidence="8">
    <location>
        <begin position="330"/>
        <end position="557"/>
    </location>
</feature>
<dbReference type="InterPro" id="IPR005898">
    <property type="entry name" value="Cyc_pep_transpt_SyrD/YojI"/>
</dbReference>
<dbReference type="Gene3D" id="1.20.1560.10">
    <property type="entry name" value="ABC transporter type 1, transmembrane domain"/>
    <property type="match status" value="1"/>
</dbReference>
<name>A0A8J7F776_9CYAN</name>
<feature type="domain" description="ABC transmembrane type-1" evidence="9">
    <location>
        <begin position="16"/>
        <end position="294"/>
    </location>
</feature>
<dbReference type="InterPro" id="IPR003593">
    <property type="entry name" value="AAA+_ATPase"/>
</dbReference>
<dbReference type="GO" id="GO:1904680">
    <property type="term" value="F:peptide transmembrane transporter activity"/>
    <property type="evidence" value="ECO:0007669"/>
    <property type="project" value="InterPro"/>
</dbReference>
<evidence type="ECO:0000259" key="8">
    <source>
        <dbReference type="PROSITE" id="PS50893"/>
    </source>
</evidence>
<comment type="caution">
    <text evidence="10">The sequence shown here is derived from an EMBL/GenBank/DDBJ whole genome shotgun (WGS) entry which is preliminary data.</text>
</comment>
<reference evidence="10" key="1">
    <citation type="submission" date="2020-10" db="EMBL/GenBank/DDBJ databases">
        <authorList>
            <person name="Castelo-Branco R."/>
            <person name="Eusebio N."/>
            <person name="Adriana R."/>
            <person name="Vieira A."/>
            <person name="Brugerolle De Fraissinette N."/>
            <person name="Rezende De Castro R."/>
            <person name="Schneider M.P."/>
            <person name="Vasconcelos V."/>
            <person name="Leao P.N."/>
        </authorList>
    </citation>
    <scope>NUCLEOTIDE SEQUENCE</scope>
    <source>
        <strain evidence="10">LEGE 06105</strain>
    </source>
</reference>
<keyword evidence="3" id="KW-0547">Nucleotide-binding</keyword>
<dbReference type="InterPro" id="IPR003439">
    <property type="entry name" value="ABC_transporter-like_ATP-bd"/>
</dbReference>
<dbReference type="PANTHER" id="PTHR43394:SF1">
    <property type="entry name" value="ATP-BINDING CASSETTE SUB-FAMILY B MEMBER 10, MITOCHONDRIAL"/>
    <property type="match status" value="1"/>
</dbReference>
<dbReference type="SUPFAM" id="SSF90123">
    <property type="entry name" value="ABC transporter transmembrane region"/>
    <property type="match status" value="1"/>
</dbReference>
<evidence type="ECO:0000313" key="10">
    <source>
        <dbReference type="EMBL" id="MBE9215345.1"/>
    </source>
</evidence>
<dbReference type="GO" id="GO:0005886">
    <property type="term" value="C:plasma membrane"/>
    <property type="evidence" value="ECO:0007669"/>
    <property type="project" value="UniProtKB-SubCell"/>
</dbReference>
<protein>
    <submittedName>
        <fullName evidence="10">Cyclic peptide export ABC transporter</fullName>
    </submittedName>
</protein>
<dbReference type="Proteomes" id="UP000620559">
    <property type="component" value="Unassembled WGS sequence"/>
</dbReference>
<dbReference type="GO" id="GO:0016887">
    <property type="term" value="F:ATP hydrolysis activity"/>
    <property type="evidence" value="ECO:0007669"/>
    <property type="project" value="InterPro"/>
</dbReference>
<evidence type="ECO:0000259" key="9">
    <source>
        <dbReference type="PROSITE" id="PS50929"/>
    </source>
</evidence>
<keyword evidence="11" id="KW-1185">Reference proteome</keyword>
<dbReference type="PANTHER" id="PTHR43394">
    <property type="entry name" value="ATP-DEPENDENT PERMEASE MDL1, MITOCHONDRIAL"/>
    <property type="match status" value="1"/>
</dbReference>
<feature type="transmembrane region" description="Helical" evidence="7">
    <location>
        <begin position="12"/>
        <end position="34"/>
    </location>
</feature>
<evidence type="ECO:0000256" key="2">
    <source>
        <dbReference type="ARBA" id="ARBA00022692"/>
    </source>
</evidence>
<dbReference type="PROSITE" id="PS50893">
    <property type="entry name" value="ABC_TRANSPORTER_2"/>
    <property type="match status" value="1"/>
</dbReference>
<dbReference type="InterPro" id="IPR017871">
    <property type="entry name" value="ABC_transporter-like_CS"/>
</dbReference>
<sequence>MNLIWLLLKASWLQVAIAILTGLISGGTTARLIALINKAISEGFQSSDTLSNLAWQFPVLALIVVVNSIISQVLLINLSQEAVYQLRLRLSRGILSAQLQHLEKLGIPRLLATLTEDVATLTATVYAIPFICVDIAIIAGCLLYLSSLSGNVFAFTVGFVMIAVGSIQLLINRAQGFLISAREEQDRLFKHFRAITEGIKELKLHSARRQEFFEQELQHSAAISRDQNSAALLTFSVSTGWGNLLFFILVGSLLFVLPQIATIPPATLSAYILTVTYLMLPMQSILDKLQALSKASVALQKIERMGLVLAGNKENYIEENKQDIKTFSTLELKQVVHAYPGEDKESRFNLGPIDLTFKPGEIVFIVGGNGSGKSTLAKLITGLYIPEAGEIILDGKTITDENREWYRQHFSVIFSDFYLFEKLLGIGKPTLDEQAQEYLRQLKLNHKVTIENGKLSTTELSQGQRKRLALLTAYLENRPIYLFDEWASDQDPIFRNIYYKEILTNLKKRHKTVLVISHDDHYFHLADRIIKLDYGKVEYDRVNSKLDVENGVIRHSS</sequence>
<dbReference type="NCBIfam" id="TIGR01194">
    <property type="entry name" value="cyc_pep_trnsptr"/>
    <property type="match status" value="1"/>
</dbReference>
<dbReference type="Gene3D" id="3.40.50.300">
    <property type="entry name" value="P-loop containing nucleotide triphosphate hydrolases"/>
    <property type="match status" value="1"/>
</dbReference>
<dbReference type="PROSITE" id="PS50929">
    <property type="entry name" value="ABC_TM1F"/>
    <property type="match status" value="1"/>
</dbReference>
<accession>A0A8J7F776</accession>
<dbReference type="SUPFAM" id="SSF52540">
    <property type="entry name" value="P-loop containing nucleoside triphosphate hydrolases"/>
    <property type="match status" value="1"/>
</dbReference>
<dbReference type="SMART" id="SM00382">
    <property type="entry name" value="AAA"/>
    <property type="match status" value="1"/>
</dbReference>
<dbReference type="Pfam" id="PF00005">
    <property type="entry name" value="ABC_tran"/>
    <property type="match status" value="1"/>
</dbReference>
<dbReference type="InterPro" id="IPR011527">
    <property type="entry name" value="ABC1_TM_dom"/>
</dbReference>
<evidence type="ECO:0000256" key="1">
    <source>
        <dbReference type="ARBA" id="ARBA00004651"/>
    </source>
</evidence>
<feature type="transmembrane region" description="Helical" evidence="7">
    <location>
        <begin position="230"/>
        <end position="257"/>
    </location>
</feature>